<sequence>MRDIWTISTHSINIDVNRRMKDKKVKQRATVDGAGCVMMLKEE</sequence>
<organism evidence="1 2">
    <name type="scientific">Necator americanus</name>
    <name type="common">Human hookworm</name>
    <dbReference type="NCBI Taxonomy" id="51031"/>
    <lineage>
        <taxon>Eukaryota</taxon>
        <taxon>Metazoa</taxon>
        <taxon>Ecdysozoa</taxon>
        <taxon>Nematoda</taxon>
        <taxon>Chromadorea</taxon>
        <taxon>Rhabditida</taxon>
        <taxon>Rhabditina</taxon>
        <taxon>Rhabditomorpha</taxon>
        <taxon>Strongyloidea</taxon>
        <taxon>Ancylostomatidae</taxon>
        <taxon>Bunostominae</taxon>
        <taxon>Necator</taxon>
    </lineage>
</organism>
<evidence type="ECO:0000313" key="2">
    <source>
        <dbReference type="Proteomes" id="UP000053676"/>
    </source>
</evidence>
<dbReference type="KEGG" id="nai:NECAME_17343"/>
<proteinExistence type="predicted"/>
<reference evidence="2" key="1">
    <citation type="journal article" date="2014" name="Nat. Genet.">
        <title>Genome of the human hookworm Necator americanus.</title>
        <authorList>
            <person name="Tang Y.T."/>
            <person name="Gao X."/>
            <person name="Rosa B.A."/>
            <person name="Abubucker S."/>
            <person name="Hallsworth-Pepin K."/>
            <person name="Martin J."/>
            <person name="Tyagi R."/>
            <person name="Heizer E."/>
            <person name="Zhang X."/>
            <person name="Bhonagiri-Palsikar V."/>
            <person name="Minx P."/>
            <person name="Warren W.C."/>
            <person name="Wang Q."/>
            <person name="Zhan B."/>
            <person name="Hotez P.J."/>
            <person name="Sternberg P.W."/>
            <person name="Dougall A."/>
            <person name="Gaze S.T."/>
            <person name="Mulvenna J."/>
            <person name="Sotillo J."/>
            <person name="Ranganathan S."/>
            <person name="Rabelo E.M."/>
            <person name="Wilson R.K."/>
            <person name="Felgner P.L."/>
            <person name="Bethony J."/>
            <person name="Hawdon J.M."/>
            <person name="Gasser R.B."/>
            <person name="Loukas A."/>
            <person name="Mitreva M."/>
        </authorList>
    </citation>
    <scope>NUCLEOTIDE SEQUENCE [LARGE SCALE GENOMIC DNA]</scope>
</reference>
<gene>
    <name evidence="1" type="ORF">NECAME_17343</name>
</gene>
<keyword evidence="2" id="KW-1185">Reference proteome</keyword>
<dbReference type="Proteomes" id="UP000053676">
    <property type="component" value="Unassembled WGS sequence"/>
</dbReference>
<evidence type="ECO:0000313" key="1">
    <source>
        <dbReference type="EMBL" id="ETN83766.1"/>
    </source>
</evidence>
<dbReference type="EMBL" id="KI658097">
    <property type="protein sequence ID" value="ETN83766.1"/>
    <property type="molecule type" value="Genomic_DNA"/>
</dbReference>
<name>W2TRN1_NECAM</name>
<accession>W2TRN1</accession>
<dbReference type="AlphaFoldDB" id="W2TRN1"/>
<protein>
    <submittedName>
        <fullName evidence="1">Uncharacterized protein</fullName>
    </submittedName>
</protein>